<evidence type="ECO:0000313" key="1">
    <source>
        <dbReference type="EMBL" id="KRK11876.1"/>
    </source>
</evidence>
<dbReference type="eggNOG" id="COG2761">
    <property type="taxonomic scope" value="Bacteria"/>
</dbReference>
<name>A0A0R1EXX4_LACZE</name>
<evidence type="ECO:0000313" key="2">
    <source>
        <dbReference type="Proteomes" id="UP000051984"/>
    </source>
</evidence>
<dbReference type="SUPFAM" id="SSF52833">
    <property type="entry name" value="Thioredoxin-like"/>
    <property type="match status" value="1"/>
</dbReference>
<dbReference type="AlphaFoldDB" id="A0A0R1EXX4"/>
<sequence length="216" mass="25109">MEAKTVLEIFLFFNPIGSICLSTEQKLLHQLDKFQQEVKVHFVPVLNLDIIEQFMQYEQLNVHSLAKRNQLLRAAYNLALDYKAAQYQGNKKARMLLLRLQQHAPLVQYQYDAAFVAKMLTKCHLDHEMFYEDRQRTEVKMGFDSDQRTANQMGITQTPSLVIVDTDRAVDDGHAILIEQISDANLIPQLCDLIRTDPARFFTEQPENMGGHFRFF</sequence>
<reference evidence="1 2" key="1">
    <citation type="journal article" date="2015" name="Genome Announc.">
        <title>Expanding the biotechnology potential of lactobacilli through comparative genomics of 213 strains and associated genera.</title>
        <authorList>
            <person name="Sun Z."/>
            <person name="Harris H.M."/>
            <person name="McCann A."/>
            <person name="Guo C."/>
            <person name="Argimon S."/>
            <person name="Zhang W."/>
            <person name="Yang X."/>
            <person name="Jeffery I.B."/>
            <person name="Cooney J.C."/>
            <person name="Kagawa T.F."/>
            <person name="Liu W."/>
            <person name="Song Y."/>
            <person name="Salvetti E."/>
            <person name="Wrobel A."/>
            <person name="Rasinkangas P."/>
            <person name="Parkhill J."/>
            <person name="Rea M.C."/>
            <person name="O'Sullivan O."/>
            <person name="Ritari J."/>
            <person name="Douillard F.P."/>
            <person name="Paul Ross R."/>
            <person name="Yang R."/>
            <person name="Briner A.E."/>
            <person name="Felis G.E."/>
            <person name="de Vos W.M."/>
            <person name="Barrangou R."/>
            <person name="Klaenhammer T.R."/>
            <person name="Caufield P.W."/>
            <person name="Cui Y."/>
            <person name="Zhang H."/>
            <person name="O'Toole P.W."/>
        </authorList>
    </citation>
    <scope>NUCLEOTIDE SEQUENCE [LARGE SCALE GENOMIC DNA]</scope>
    <source>
        <strain evidence="1 2">DSM 20178</strain>
    </source>
</reference>
<dbReference type="InterPro" id="IPR036249">
    <property type="entry name" value="Thioredoxin-like_sf"/>
</dbReference>
<accession>A0A0R1EXX4</accession>
<dbReference type="PATRIC" id="fig|1423816.3.peg.892"/>
<organism evidence="1 2">
    <name type="scientific">Lacticaseibacillus zeae DSM 20178 = KCTC 3804</name>
    <dbReference type="NCBI Taxonomy" id="1423816"/>
    <lineage>
        <taxon>Bacteria</taxon>
        <taxon>Bacillati</taxon>
        <taxon>Bacillota</taxon>
        <taxon>Bacilli</taxon>
        <taxon>Lactobacillales</taxon>
        <taxon>Lactobacillaceae</taxon>
        <taxon>Lacticaseibacillus</taxon>
    </lineage>
</organism>
<dbReference type="EMBL" id="AZCT01000013">
    <property type="protein sequence ID" value="KRK11876.1"/>
    <property type="molecule type" value="Genomic_DNA"/>
</dbReference>
<protein>
    <submittedName>
        <fullName evidence="1">Dithiol-disulfide isomerase</fullName>
    </submittedName>
</protein>
<comment type="caution">
    <text evidence="1">The sequence shown here is derived from an EMBL/GenBank/DDBJ whole genome shotgun (WGS) entry which is preliminary data.</text>
</comment>
<dbReference type="Proteomes" id="UP000051984">
    <property type="component" value="Unassembled WGS sequence"/>
</dbReference>
<dbReference type="GO" id="GO:0016853">
    <property type="term" value="F:isomerase activity"/>
    <property type="evidence" value="ECO:0007669"/>
    <property type="project" value="UniProtKB-KW"/>
</dbReference>
<dbReference type="Gene3D" id="3.40.30.10">
    <property type="entry name" value="Glutaredoxin"/>
    <property type="match status" value="1"/>
</dbReference>
<dbReference type="Pfam" id="PF13743">
    <property type="entry name" value="Thioredoxin_5"/>
    <property type="match status" value="1"/>
</dbReference>
<gene>
    <name evidence="1" type="ORF">FD51_GL000864</name>
</gene>
<proteinExistence type="predicted"/>
<keyword evidence="1" id="KW-0413">Isomerase</keyword>